<dbReference type="CDD" id="cd07247">
    <property type="entry name" value="SgaA_N_like"/>
    <property type="match status" value="1"/>
</dbReference>
<reference evidence="2 3" key="1">
    <citation type="submission" date="2024-09" db="EMBL/GenBank/DDBJ databases">
        <authorList>
            <person name="Zhang Z.-H."/>
        </authorList>
    </citation>
    <scope>NUCLEOTIDE SEQUENCE [LARGE SCALE GENOMIC DNA]</scope>
    <source>
        <strain evidence="2 3">HHTR114</strain>
    </source>
</reference>
<dbReference type="InterPro" id="IPR029068">
    <property type="entry name" value="Glyas_Bleomycin-R_OHBP_Dase"/>
</dbReference>
<dbReference type="PROSITE" id="PS51819">
    <property type="entry name" value="VOC"/>
    <property type="match status" value="1"/>
</dbReference>
<dbReference type="Gene3D" id="3.10.180.10">
    <property type="entry name" value="2,3-Dihydroxybiphenyl 1,2-Dioxygenase, domain 1"/>
    <property type="match status" value="1"/>
</dbReference>
<sequence>MRLMFLLATLTFAVACSPADKSETSISGETVMGQKNNHIDYVELAAEDLAVAKAFYGAAFGWEFQDWGETYVSFTGAGLDGGIRGGEKPVRGSTTVILYADDLKASEKRVVDAGGEITERHDFPGGRRFHFRDPSGNELAVWTKAEE</sequence>
<evidence type="ECO:0000313" key="2">
    <source>
        <dbReference type="EMBL" id="MFC6034904.1"/>
    </source>
</evidence>
<proteinExistence type="predicted"/>
<organism evidence="2 3">
    <name type="scientific">Hyphococcus aureus</name>
    <dbReference type="NCBI Taxonomy" id="2666033"/>
    <lineage>
        <taxon>Bacteria</taxon>
        <taxon>Pseudomonadati</taxon>
        <taxon>Pseudomonadota</taxon>
        <taxon>Alphaproteobacteria</taxon>
        <taxon>Parvularculales</taxon>
        <taxon>Parvularculaceae</taxon>
        <taxon>Hyphococcus</taxon>
    </lineage>
</organism>
<dbReference type="InterPro" id="IPR041581">
    <property type="entry name" value="Glyoxalase_6"/>
</dbReference>
<feature type="domain" description="VOC" evidence="1">
    <location>
        <begin position="38"/>
        <end position="144"/>
    </location>
</feature>
<keyword evidence="3" id="KW-1185">Reference proteome</keyword>
<dbReference type="RefSeq" id="WP_379879761.1">
    <property type="nucleotide sequence ID" value="NZ_JBHPON010000001.1"/>
</dbReference>
<dbReference type="EMBL" id="JBHPON010000001">
    <property type="protein sequence ID" value="MFC6034904.1"/>
    <property type="molecule type" value="Genomic_DNA"/>
</dbReference>
<dbReference type="Proteomes" id="UP001596116">
    <property type="component" value="Unassembled WGS sequence"/>
</dbReference>
<name>A0ABW1KSN5_9PROT</name>
<protein>
    <submittedName>
        <fullName evidence="2">VOC family protein</fullName>
    </submittedName>
</protein>
<dbReference type="PROSITE" id="PS51257">
    <property type="entry name" value="PROKAR_LIPOPROTEIN"/>
    <property type="match status" value="1"/>
</dbReference>
<gene>
    <name evidence="2" type="ORF">ACFMB1_05075</name>
</gene>
<dbReference type="Pfam" id="PF18029">
    <property type="entry name" value="Glyoxalase_6"/>
    <property type="match status" value="1"/>
</dbReference>
<dbReference type="PANTHER" id="PTHR33993:SF1">
    <property type="entry name" value="GLYOXALASE FAMILY PROTEIN"/>
    <property type="match status" value="1"/>
</dbReference>
<comment type="caution">
    <text evidence="2">The sequence shown here is derived from an EMBL/GenBank/DDBJ whole genome shotgun (WGS) entry which is preliminary data.</text>
</comment>
<dbReference type="InterPro" id="IPR037523">
    <property type="entry name" value="VOC_core"/>
</dbReference>
<dbReference type="PANTHER" id="PTHR33993">
    <property type="entry name" value="GLYOXALASE-RELATED"/>
    <property type="match status" value="1"/>
</dbReference>
<evidence type="ECO:0000313" key="3">
    <source>
        <dbReference type="Proteomes" id="UP001596116"/>
    </source>
</evidence>
<dbReference type="InterPro" id="IPR052164">
    <property type="entry name" value="Anthracycline_SecMetBiosynth"/>
</dbReference>
<evidence type="ECO:0000259" key="1">
    <source>
        <dbReference type="PROSITE" id="PS51819"/>
    </source>
</evidence>
<accession>A0ABW1KSN5</accession>
<dbReference type="SUPFAM" id="SSF54593">
    <property type="entry name" value="Glyoxalase/Bleomycin resistance protein/Dihydroxybiphenyl dioxygenase"/>
    <property type="match status" value="1"/>
</dbReference>